<dbReference type="EMBL" id="BMKW01000005">
    <property type="protein sequence ID" value="GGJ13956.1"/>
    <property type="molecule type" value="Genomic_DNA"/>
</dbReference>
<evidence type="ECO:0000313" key="4">
    <source>
        <dbReference type="Proteomes" id="UP000661507"/>
    </source>
</evidence>
<evidence type="ECO:0000259" key="2">
    <source>
        <dbReference type="Pfam" id="PF04266"/>
    </source>
</evidence>
<feature type="compositionally biased region" description="Pro residues" evidence="1">
    <location>
        <begin position="120"/>
        <end position="132"/>
    </location>
</feature>
<dbReference type="RefSeq" id="WP_188967053.1">
    <property type="nucleotide sequence ID" value="NZ_BMKW01000005.1"/>
</dbReference>
<gene>
    <name evidence="3" type="ORF">GCM10011320_21470</name>
</gene>
<dbReference type="Pfam" id="PF04266">
    <property type="entry name" value="ASCH"/>
    <property type="match status" value="1"/>
</dbReference>
<evidence type="ECO:0000313" key="3">
    <source>
        <dbReference type="EMBL" id="GGJ13956.1"/>
    </source>
</evidence>
<name>A0A917NPW7_9PROT</name>
<proteinExistence type="predicted"/>
<reference evidence="3" key="1">
    <citation type="journal article" date="2014" name="Int. J. Syst. Evol. Microbiol.">
        <title>Complete genome sequence of Corynebacterium casei LMG S-19264T (=DSM 44701T), isolated from a smear-ripened cheese.</title>
        <authorList>
            <consortium name="US DOE Joint Genome Institute (JGI-PGF)"/>
            <person name="Walter F."/>
            <person name="Albersmeier A."/>
            <person name="Kalinowski J."/>
            <person name="Ruckert C."/>
        </authorList>
    </citation>
    <scope>NUCLEOTIDE SEQUENCE</scope>
    <source>
        <strain evidence="3">CGMCC 1.3617</strain>
    </source>
</reference>
<keyword evidence="4" id="KW-1185">Reference proteome</keyword>
<feature type="compositionally biased region" description="Basic and acidic residues" evidence="1">
    <location>
        <begin position="135"/>
        <end position="144"/>
    </location>
</feature>
<dbReference type="Proteomes" id="UP000661507">
    <property type="component" value="Unassembled WGS sequence"/>
</dbReference>
<protein>
    <recommendedName>
        <fullName evidence="2">ASCH domain-containing protein</fullName>
    </recommendedName>
</protein>
<dbReference type="AlphaFoldDB" id="A0A917NPW7"/>
<feature type="domain" description="ASCH" evidence="2">
    <location>
        <begin position="10"/>
        <end position="81"/>
    </location>
</feature>
<dbReference type="SUPFAM" id="SSF88697">
    <property type="entry name" value="PUA domain-like"/>
    <property type="match status" value="1"/>
</dbReference>
<evidence type="ECO:0000256" key="1">
    <source>
        <dbReference type="SAM" id="MobiDB-lite"/>
    </source>
</evidence>
<dbReference type="InterPro" id="IPR007374">
    <property type="entry name" value="ASCH_domain"/>
</dbReference>
<reference evidence="3" key="2">
    <citation type="submission" date="2020-09" db="EMBL/GenBank/DDBJ databases">
        <authorList>
            <person name="Sun Q."/>
            <person name="Zhou Y."/>
        </authorList>
    </citation>
    <scope>NUCLEOTIDE SEQUENCE</scope>
    <source>
        <strain evidence="3">CGMCC 1.3617</strain>
    </source>
</reference>
<dbReference type="CDD" id="cd06554">
    <property type="entry name" value="ASCH_ASC-1_like"/>
    <property type="match status" value="1"/>
</dbReference>
<sequence>MGDDLPTMALSIKQPWAWLIVAGHKDVENRTWFTNYRGPVLIHAGKRFDFDPYQQWAWPEIERPAAFDLGGIVGRADIIDCCRDCLSPWFDGPYGFRLDNMRPLPFRPCPGKLGFFRPDFSPPSTSPKPRPAPARADKPQGKLF</sequence>
<accession>A0A917NPW7</accession>
<organism evidence="3 4">
    <name type="scientific">Neoroseomonas lacus</name>
    <dbReference type="NCBI Taxonomy" id="287609"/>
    <lineage>
        <taxon>Bacteria</taxon>
        <taxon>Pseudomonadati</taxon>
        <taxon>Pseudomonadota</taxon>
        <taxon>Alphaproteobacteria</taxon>
        <taxon>Acetobacterales</taxon>
        <taxon>Acetobacteraceae</taxon>
        <taxon>Neoroseomonas</taxon>
    </lineage>
</organism>
<dbReference type="Gene3D" id="2.30.130.30">
    <property type="entry name" value="Hypothetical protein"/>
    <property type="match status" value="1"/>
</dbReference>
<comment type="caution">
    <text evidence="3">The sequence shown here is derived from an EMBL/GenBank/DDBJ whole genome shotgun (WGS) entry which is preliminary data.</text>
</comment>
<dbReference type="InterPro" id="IPR015947">
    <property type="entry name" value="PUA-like_sf"/>
</dbReference>
<feature type="region of interest" description="Disordered" evidence="1">
    <location>
        <begin position="117"/>
        <end position="144"/>
    </location>
</feature>